<dbReference type="RefSeq" id="WP_152262733.1">
    <property type="nucleotide sequence ID" value="NZ_VOKX01000009.1"/>
</dbReference>
<evidence type="ECO:0000313" key="2">
    <source>
        <dbReference type="Proteomes" id="UP000327000"/>
    </source>
</evidence>
<accession>A0A5N5WDE6</accession>
<dbReference type="AlphaFoldDB" id="A0A5N5WDE6"/>
<dbReference type="EMBL" id="VOKX01000009">
    <property type="protein sequence ID" value="KAB7850194.1"/>
    <property type="molecule type" value="Genomic_DNA"/>
</dbReference>
<keyword evidence="2" id="KW-1185">Reference proteome</keyword>
<organism evidence="1 2">
    <name type="scientific">Streptomyces mobaraensis</name>
    <name type="common">Streptoverticillium mobaraense</name>
    <dbReference type="NCBI Taxonomy" id="35621"/>
    <lineage>
        <taxon>Bacteria</taxon>
        <taxon>Bacillati</taxon>
        <taxon>Actinomycetota</taxon>
        <taxon>Actinomycetes</taxon>
        <taxon>Kitasatosporales</taxon>
        <taxon>Streptomycetaceae</taxon>
        <taxon>Streptomyces</taxon>
    </lineage>
</organism>
<protein>
    <submittedName>
        <fullName evidence="1">Uncharacterized protein</fullName>
    </submittedName>
</protein>
<name>A0A5N5WDE6_STRMB</name>
<reference evidence="1 2" key="1">
    <citation type="journal article" date="2019" name="Microb. Cell Fact.">
        <title>Exploring novel herbicidin analogues by transcriptional regulator overexpression and MS/MS molecular networking.</title>
        <authorList>
            <person name="Shi Y."/>
            <person name="Gu R."/>
            <person name="Li Y."/>
            <person name="Wang X."/>
            <person name="Ren W."/>
            <person name="Li X."/>
            <person name="Wang L."/>
            <person name="Xie Y."/>
            <person name="Hong B."/>
        </authorList>
    </citation>
    <scope>NUCLEOTIDE SEQUENCE [LARGE SCALE GENOMIC DNA]</scope>
    <source>
        <strain evidence="1 2">US-43</strain>
    </source>
</reference>
<sequence length="99" mass="10260">MSTDHVFEAERLARMAVRAPAAPGALVLATAAQVHATLALAASGALPHGGRAEASAGESTCVRCGEPIRWLGVHQGVPVWMHRPGAEHGHVAEPVMPDE</sequence>
<proteinExistence type="predicted"/>
<gene>
    <name evidence="1" type="ORF">FRZ00_06240</name>
</gene>
<dbReference type="Proteomes" id="UP000327000">
    <property type="component" value="Unassembled WGS sequence"/>
</dbReference>
<evidence type="ECO:0000313" key="1">
    <source>
        <dbReference type="EMBL" id="KAB7850194.1"/>
    </source>
</evidence>
<comment type="caution">
    <text evidence="1">The sequence shown here is derived from an EMBL/GenBank/DDBJ whole genome shotgun (WGS) entry which is preliminary data.</text>
</comment>